<feature type="domain" description="SF4 helicase" evidence="12">
    <location>
        <begin position="174"/>
        <end position="451"/>
    </location>
</feature>
<dbReference type="EC" id="5.6.2.3" evidence="10"/>
<dbReference type="InterPro" id="IPR027417">
    <property type="entry name" value="P-loop_NTPase"/>
</dbReference>
<evidence type="ECO:0000256" key="3">
    <source>
        <dbReference type="ARBA" id="ARBA00022705"/>
    </source>
</evidence>
<dbReference type="SUPFAM" id="SSF52540">
    <property type="entry name" value="P-loop containing nucleoside triphosphate hydrolases"/>
    <property type="match status" value="1"/>
</dbReference>
<evidence type="ECO:0000256" key="5">
    <source>
        <dbReference type="ARBA" id="ARBA00022801"/>
    </source>
</evidence>
<evidence type="ECO:0000256" key="9">
    <source>
        <dbReference type="ARBA" id="ARBA00023235"/>
    </source>
</evidence>
<keyword evidence="8" id="KW-0238">DNA-binding</keyword>
<dbReference type="InterPro" id="IPR016136">
    <property type="entry name" value="DNA_helicase_N/primase_C"/>
</dbReference>
<keyword evidence="2" id="KW-0639">Primosome</keyword>
<dbReference type="Pfam" id="PF00772">
    <property type="entry name" value="DnaB"/>
    <property type="match status" value="1"/>
</dbReference>
<evidence type="ECO:0000256" key="6">
    <source>
        <dbReference type="ARBA" id="ARBA00022806"/>
    </source>
</evidence>
<evidence type="ECO:0000313" key="13">
    <source>
        <dbReference type="EMBL" id="GAA0730392.1"/>
    </source>
</evidence>
<gene>
    <name evidence="13" type="primary">dnaB</name>
    <name evidence="13" type="ORF">GCM10008905_31630</name>
</gene>
<dbReference type="PANTHER" id="PTHR30153:SF2">
    <property type="entry name" value="REPLICATIVE DNA HELICASE"/>
    <property type="match status" value="1"/>
</dbReference>
<keyword evidence="14" id="KW-1185">Reference proteome</keyword>
<dbReference type="GO" id="GO:0004386">
    <property type="term" value="F:helicase activity"/>
    <property type="evidence" value="ECO:0007669"/>
    <property type="project" value="UniProtKB-KW"/>
</dbReference>
<evidence type="ECO:0000256" key="11">
    <source>
        <dbReference type="ARBA" id="ARBA00048954"/>
    </source>
</evidence>
<name>A0ABP3UCQ8_9CLOT</name>
<keyword evidence="7" id="KW-0067">ATP-binding</keyword>
<evidence type="ECO:0000256" key="4">
    <source>
        <dbReference type="ARBA" id="ARBA00022741"/>
    </source>
</evidence>
<dbReference type="SMART" id="SM00382">
    <property type="entry name" value="AAA"/>
    <property type="match status" value="1"/>
</dbReference>
<dbReference type="InterPro" id="IPR007693">
    <property type="entry name" value="DNA_helicase_DnaB-like_N"/>
</dbReference>
<evidence type="ECO:0000256" key="2">
    <source>
        <dbReference type="ARBA" id="ARBA00022515"/>
    </source>
</evidence>
<dbReference type="SUPFAM" id="SSF48024">
    <property type="entry name" value="N-terminal domain of DnaB helicase"/>
    <property type="match status" value="1"/>
</dbReference>
<keyword evidence="3" id="KW-0235">DNA replication</keyword>
<dbReference type="InterPro" id="IPR007694">
    <property type="entry name" value="DNA_helicase_DnaB-like_C"/>
</dbReference>
<accession>A0ABP3UCQ8</accession>
<dbReference type="Gene3D" id="3.40.50.300">
    <property type="entry name" value="P-loop containing nucleotide triphosphate hydrolases"/>
    <property type="match status" value="1"/>
</dbReference>
<dbReference type="PANTHER" id="PTHR30153">
    <property type="entry name" value="REPLICATIVE DNA HELICASE DNAB"/>
    <property type="match status" value="1"/>
</dbReference>
<keyword evidence="6 13" id="KW-0347">Helicase</keyword>
<keyword evidence="5" id="KW-0378">Hydrolase</keyword>
<keyword evidence="9" id="KW-0413">Isomerase</keyword>
<reference evidence="14" key="1">
    <citation type="journal article" date="2019" name="Int. J. Syst. Evol. Microbiol.">
        <title>The Global Catalogue of Microorganisms (GCM) 10K type strain sequencing project: providing services to taxonomists for standard genome sequencing and annotation.</title>
        <authorList>
            <consortium name="The Broad Institute Genomics Platform"/>
            <consortium name="The Broad Institute Genome Sequencing Center for Infectious Disease"/>
            <person name="Wu L."/>
            <person name="Ma J."/>
        </authorList>
    </citation>
    <scope>NUCLEOTIDE SEQUENCE [LARGE SCALE GENOMIC DNA]</scope>
    <source>
        <strain evidence="14">JCM 1405</strain>
    </source>
</reference>
<comment type="caution">
    <text evidence="13">The sequence shown here is derived from an EMBL/GenBank/DDBJ whole genome shotgun (WGS) entry which is preliminary data.</text>
</comment>
<dbReference type="Proteomes" id="UP001500339">
    <property type="component" value="Unassembled WGS sequence"/>
</dbReference>
<evidence type="ECO:0000256" key="8">
    <source>
        <dbReference type="ARBA" id="ARBA00023125"/>
    </source>
</evidence>
<dbReference type="Pfam" id="PF03796">
    <property type="entry name" value="DnaB_C"/>
    <property type="match status" value="1"/>
</dbReference>
<evidence type="ECO:0000259" key="12">
    <source>
        <dbReference type="PROSITE" id="PS51199"/>
    </source>
</evidence>
<evidence type="ECO:0000256" key="7">
    <source>
        <dbReference type="ARBA" id="ARBA00022840"/>
    </source>
</evidence>
<dbReference type="PROSITE" id="PS51199">
    <property type="entry name" value="SF4_HELICASE"/>
    <property type="match status" value="1"/>
</dbReference>
<dbReference type="Gene3D" id="1.10.860.10">
    <property type="entry name" value="DNAb Helicase, Chain A"/>
    <property type="match status" value="1"/>
</dbReference>
<protein>
    <recommendedName>
        <fullName evidence="10">DNA 5'-3' helicase</fullName>
        <ecNumber evidence="10">5.6.2.3</ecNumber>
    </recommendedName>
</protein>
<sequence length="451" mass="52243">MDKLMNQIRNAPLEQAVLGSIILNNELWFQVMENNIEKDYFYFNNHKKLFNIMKKLNKRDEVIDITTLGNYIVKNNLTDKITITYLSKLATTVPSTIGFKSYIKELKRYKEKRDIMNIMQYIQMNFHKENGELKDEITEKVLRLNTVDKRDKGDIKEGIERFIQDVEFRITNKDKILIGGLQTGLRTLDLTLDGFEPGDLITVVARSGIGKTTFATSVILNMVKKGYRVGIFSMEMPKEHIIKKMAFNHCSIDPDKYKKGEVSKEEVTRLIEFTQWLEDRENFFIYGESNFNNITSKIKSQHLKTGLDIVFIDYLNKIQGVKEGTRDMELNLITSTLKDIALGEKICIVALTQANRQVDKQSDKRLTLADIKDSSSIEQNSDKILALYRNKNLDNPLYKEELFNKGRLSYLKANADVNPECIELEVLKCRMGDCKTIACKWNGKYSRISNW</sequence>
<keyword evidence="4" id="KW-0547">Nucleotide-binding</keyword>
<evidence type="ECO:0000313" key="14">
    <source>
        <dbReference type="Proteomes" id="UP001500339"/>
    </source>
</evidence>
<dbReference type="EMBL" id="BAAACF010000012">
    <property type="protein sequence ID" value="GAA0730392.1"/>
    <property type="molecule type" value="Genomic_DNA"/>
</dbReference>
<dbReference type="InterPro" id="IPR036185">
    <property type="entry name" value="DNA_heli_DnaB-like_N_sf"/>
</dbReference>
<dbReference type="InterPro" id="IPR003593">
    <property type="entry name" value="AAA+_ATPase"/>
</dbReference>
<dbReference type="RefSeq" id="WP_343771265.1">
    <property type="nucleotide sequence ID" value="NZ_BAAACF010000012.1"/>
</dbReference>
<comment type="similarity">
    <text evidence="1">Belongs to the helicase family. DnaB subfamily.</text>
</comment>
<evidence type="ECO:0000256" key="1">
    <source>
        <dbReference type="ARBA" id="ARBA00008428"/>
    </source>
</evidence>
<organism evidence="13 14">
    <name type="scientific">Clostridium malenominatum</name>
    <dbReference type="NCBI Taxonomy" id="1539"/>
    <lineage>
        <taxon>Bacteria</taxon>
        <taxon>Bacillati</taxon>
        <taxon>Bacillota</taxon>
        <taxon>Clostridia</taxon>
        <taxon>Eubacteriales</taxon>
        <taxon>Clostridiaceae</taxon>
        <taxon>Clostridium</taxon>
    </lineage>
</organism>
<comment type="catalytic activity">
    <reaction evidence="11">
        <text>ATP + H2O = ADP + phosphate + H(+)</text>
        <dbReference type="Rhea" id="RHEA:13065"/>
        <dbReference type="ChEBI" id="CHEBI:15377"/>
        <dbReference type="ChEBI" id="CHEBI:15378"/>
        <dbReference type="ChEBI" id="CHEBI:30616"/>
        <dbReference type="ChEBI" id="CHEBI:43474"/>
        <dbReference type="ChEBI" id="CHEBI:456216"/>
        <dbReference type="EC" id="5.6.2.3"/>
    </reaction>
</comment>
<proteinExistence type="inferred from homology"/>
<evidence type="ECO:0000256" key="10">
    <source>
        <dbReference type="ARBA" id="ARBA00044969"/>
    </source>
</evidence>